<dbReference type="EMBL" id="BPLR01018287">
    <property type="protein sequence ID" value="GIY98403.1"/>
    <property type="molecule type" value="Genomic_DNA"/>
</dbReference>
<keyword evidence="3" id="KW-1185">Reference proteome</keyword>
<accession>A0AAV4XX86</accession>
<dbReference type="AlphaFoldDB" id="A0AAV4XX86"/>
<gene>
    <name evidence="2" type="ORF">CEXT_736821</name>
</gene>
<reference evidence="2 3" key="1">
    <citation type="submission" date="2021-06" db="EMBL/GenBank/DDBJ databases">
        <title>Caerostris extrusa draft genome.</title>
        <authorList>
            <person name="Kono N."/>
            <person name="Arakawa K."/>
        </authorList>
    </citation>
    <scope>NUCLEOTIDE SEQUENCE [LARGE SCALE GENOMIC DNA]</scope>
</reference>
<feature type="region of interest" description="Disordered" evidence="1">
    <location>
        <begin position="56"/>
        <end position="95"/>
    </location>
</feature>
<dbReference type="Proteomes" id="UP001054945">
    <property type="component" value="Unassembled WGS sequence"/>
</dbReference>
<evidence type="ECO:0000313" key="2">
    <source>
        <dbReference type="EMBL" id="GIY98403.1"/>
    </source>
</evidence>
<proteinExistence type="predicted"/>
<organism evidence="2 3">
    <name type="scientific">Caerostris extrusa</name>
    <name type="common">Bark spider</name>
    <name type="synonym">Caerostris bankana</name>
    <dbReference type="NCBI Taxonomy" id="172846"/>
    <lineage>
        <taxon>Eukaryota</taxon>
        <taxon>Metazoa</taxon>
        <taxon>Ecdysozoa</taxon>
        <taxon>Arthropoda</taxon>
        <taxon>Chelicerata</taxon>
        <taxon>Arachnida</taxon>
        <taxon>Araneae</taxon>
        <taxon>Araneomorphae</taxon>
        <taxon>Entelegynae</taxon>
        <taxon>Araneoidea</taxon>
        <taxon>Araneidae</taxon>
        <taxon>Caerostris</taxon>
    </lineage>
</organism>
<feature type="compositionally biased region" description="Basic and acidic residues" evidence="1">
    <location>
        <begin position="80"/>
        <end position="95"/>
    </location>
</feature>
<evidence type="ECO:0000313" key="3">
    <source>
        <dbReference type="Proteomes" id="UP001054945"/>
    </source>
</evidence>
<feature type="compositionally biased region" description="Basic and acidic residues" evidence="1">
    <location>
        <begin position="56"/>
        <end position="71"/>
    </location>
</feature>
<comment type="caution">
    <text evidence="2">The sequence shown here is derived from an EMBL/GenBank/DDBJ whole genome shotgun (WGS) entry which is preliminary data.</text>
</comment>
<protein>
    <submittedName>
        <fullName evidence="2">Uncharacterized protein</fullName>
    </submittedName>
</protein>
<name>A0AAV4XX86_CAEEX</name>
<evidence type="ECO:0000256" key="1">
    <source>
        <dbReference type="SAM" id="MobiDB-lite"/>
    </source>
</evidence>
<sequence length="95" mass="10595">MIKYLGIASCNRTAYSFIRASDIKVGGSWETCLKPARTVRGCEEIPKEKLCLMEHQGKSEISGRGKQHTEMPGRYGGQHMEGHGTREGLDDIKEI</sequence>